<reference evidence="3" key="2">
    <citation type="submission" date="2023-06" db="EMBL/GenBank/DDBJ databases">
        <authorList>
            <consortium name="Lawrence Berkeley National Laboratory"/>
            <person name="Haridas S."/>
            <person name="Hensen N."/>
            <person name="Bonometti L."/>
            <person name="Westerberg I."/>
            <person name="Brannstrom I.O."/>
            <person name="Guillou S."/>
            <person name="Cros-Aarteil S."/>
            <person name="Calhoun S."/>
            <person name="Kuo A."/>
            <person name="Mondo S."/>
            <person name="Pangilinan J."/>
            <person name="Riley R."/>
            <person name="Labutti K."/>
            <person name="Andreopoulos B."/>
            <person name="Lipzen A."/>
            <person name="Chen C."/>
            <person name="Yanf M."/>
            <person name="Daum C."/>
            <person name="Ng V."/>
            <person name="Clum A."/>
            <person name="Steindorff A."/>
            <person name="Ohm R."/>
            <person name="Martin F."/>
            <person name="Silar P."/>
            <person name="Natvig D."/>
            <person name="Lalanne C."/>
            <person name="Gautier V."/>
            <person name="Ament-Velasquez S.L."/>
            <person name="Kruys A."/>
            <person name="Hutchinson M.I."/>
            <person name="Powell A.J."/>
            <person name="Barry K."/>
            <person name="Miller A.N."/>
            <person name="Grigoriev I.V."/>
            <person name="Debuchy R."/>
            <person name="Gladieux P."/>
            <person name="Thoren M.H."/>
            <person name="Johannesson H."/>
        </authorList>
    </citation>
    <scope>NUCLEOTIDE SEQUENCE</scope>
    <source>
        <strain evidence="3">SMH4131-1</strain>
    </source>
</reference>
<feature type="domain" description="DUF7924" evidence="2">
    <location>
        <begin position="306"/>
        <end position="434"/>
    </location>
</feature>
<evidence type="ECO:0000313" key="4">
    <source>
        <dbReference type="Proteomes" id="UP001286456"/>
    </source>
</evidence>
<feature type="region of interest" description="Disordered" evidence="1">
    <location>
        <begin position="119"/>
        <end position="198"/>
    </location>
</feature>
<dbReference type="Proteomes" id="UP001286456">
    <property type="component" value="Unassembled WGS sequence"/>
</dbReference>
<feature type="compositionally biased region" description="Low complexity" evidence="1">
    <location>
        <begin position="453"/>
        <end position="462"/>
    </location>
</feature>
<sequence>MSNLTAVVTAPRASAQGLLLVPRARQAAAVSGAAMNPTISKDNTAGLLAAVGKKRERDTSAQRHLFFTYPNASPVVMDSRPPKRTYASFLADFVDPVHPHVPRTSTSLRSLVSEWLESVGSDQPKRRRCRSSSPLHDHLENGSVLRKPARSLPDMASARDADGFALPSMPASATSRSSPVGVDPRSITASDISQRSPGRSLVEDPLYRFVNLAQNGIHFRGLDQEYPIDIANLVREVGKNRDSPGPSPEQVRNDAALYNLEMDGGEPDVEEYFRSNIYPFSDPTGALQRRDRQPISKHAVPNTGSKNRLMYPFLAIELKADGPLGPGGIWVATNQCLGASASCVNVAERLNRQLRLCNDETIRPINSAAFGIAMNATEARLFISWKHSERDYYTRKVRGFLLQDPDHFIEFRRHVNNILDWGKNERLNDIRRALDHIQQESRKMTSRPVKARPSPSASESSSGAKRQKPSPNMPDLETYWTWHETLAKWYHICSDGSIVWGEQAEDPSPAEFVGH</sequence>
<dbReference type="InterPro" id="IPR057684">
    <property type="entry name" value="DUF7924"/>
</dbReference>
<feature type="region of interest" description="Disordered" evidence="1">
    <location>
        <begin position="438"/>
        <end position="473"/>
    </location>
</feature>
<dbReference type="AlphaFoldDB" id="A0AAE0MHE9"/>
<evidence type="ECO:0000313" key="3">
    <source>
        <dbReference type="EMBL" id="KAK3332612.1"/>
    </source>
</evidence>
<gene>
    <name evidence="3" type="ORF">B0T19DRAFT_482849</name>
</gene>
<dbReference type="PANTHER" id="PTHR42470">
    <property type="entry name" value="VAST DOMAIN-CONTAINING PROTEIN"/>
    <property type="match status" value="1"/>
</dbReference>
<feature type="compositionally biased region" description="Polar residues" evidence="1">
    <location>
        <begin position="187"/>
        <end position="197"/>
    </location>
</feature>
<organism evidence="3 4">
    <name type="scientific">Cercophora scortea</name>
    <dbReference type="NCBI Taxonomy" id="314031"/>
    <lineage>
        <taxon>Eukaryota</taxon>
        <taxon>Fungi</taxon>
        <taxon>Dikarya</taxon>
        <taxon>Ascomycota</taxon>
        <taxon>Pezizomycotina</taxon>
        <taxon>Sordariomycetes</taxon>
        <taxon>Sordariomycetidae</taxon>
        <taxon>Sordariales</taxon>
        <taxon>Lasiosphaeriaceae</taxon>
        <taxon>Cercophora</taxon>
    </lineage>
</organism>
<dbReference type="Pfam" id="PF25545">
    <property type="entry name" value="DUF7924"/>
    <property type="match status" value="1"/>
</dbReference>
<keyword evidence="4" id="KW-1185">Reference proteome</keyword>
<proteinExistence type="predicted"/>
<protein>
    <recommendedName>
        <fullName evidence="2">DUF7924 domain-containing protein</fullName>
    </recommendedName>
</protein>
<accession>A0AAE0MHE9</accession>
<reference evidence="3" key="1">
    <citation type="journal article" date="2023" name="Mol. Phylogenet. Evol.">
        <title>Genome-scale phylogeny and comparative genomics of the fungal order Sordariales.</title>
        <authorList>
            <person name="Hensen N."/>
            <person name="Bonometti L."/>
            <person name="Westerberg I."/>
            <person name="Brannstrom I.O."/>
            <person name="Guillou S."/>
            <person name="Cros-Aarteil S."/>
            <person name="Calhoun S."/>
            <person name="Haridas S."/>
            <person name="Kuo A."/>
            <person name="Mondo S."/>
            <person name="Pangilinan J."/>
            <person name="Riley R."/>
            <person name="LaButti K."/>
            <person name="Andreopoulos B."/>
            <person name="Lipzen A."/>
            <person name="Chen C."/>
            <person name="Yan M."/>
            <person name="Daum C."/>
            <person name="Ng V."/>
            <person name="Clum A."/>
            <person name="Steindorff A."/>
            <person name="Ohm R.A."/>
            <person name="Martin F."/>
            <person name="Silar P."/>
            <person name="Natvig D.O."/>
            <person name="Lalanne C."/>
            <person name="Gautier V."/>
            <person name="Ament-Velasquez S.L."/>
            <person name="Kruys A."/>
            <person name="Hutchinson M.I."/>
            <person name="Powell A.J."/>
            <person name="Barry K."/>
            <person name="Miller A.N."/>
            <person name="Grigoriev I.V."/>
            <person name="Debuchy R."/>
            <person name="Gladieux P."/>
            <person name="Hiltunen Thoren M."/>
            <person name="Johannesson H."/>
        </authorList>
    </citation>
    <scope>NUCLEOTIDE SEQUENCE</scope>
    <source>
        <strain evidence="3">SMH4131-1</strain>
    </source>
</reference>
<dbReference type="PANTHER" id="PTHR42470:SF1">
    <property type="entry name" value="VAST DOMAIN-CONTAINING PROTEIN"/>
    <property type="match status" value="1"/>
</dbReference>
<dbReference type="EMBL" id="JAUEPO010000002">
    <property type="protein sequence ID" value="KAK3332612.1"/>
    <property type="molecule type" value="Genomic_DNA"/>
</dbReference>
<evidence type="ECO:0000259" key="2">
    <source>
        <dbReference type="Pfam" id="PF25545"/>
    </source>
</evidence>
<evidence type="ECO:0000256" key="1">
    <source>
        <dbReference type="SAM" id="MobiDB-lite"/>
    </source>
</evidence>
<name>A0AAE0MHE9_9PEZI</name>
<comment type="caution">
    <text evidence="3">The sequence shown here is derived from an EMBL/GenBank/DDBJ whole genome shotgun (WGS) entry which is preliminary data.</text>
</comment>